<accession>A0ACB8CXL7</accession>
<reference evidence="1" key="1">
    <citation type="submission" date="2020-05" db="EMBL/GenBank/DDBJ databases">
        <title>Large-scale comparative analyses of tick genomes elucidate their genetic diversity and vector capacities.</title>
        <authorList>
            <person name="Jia N."/>
            <person name="Wang J."/>
            <person name="Shi W."/>
            <person name="Du L."/>
            <person name="Sun Y."/>
            <person name="Zhan W."/>
            <person name="Jiang J."/>
            <person name="Wang Q."/>
            <person name="Zhang B."/>
            <person name="Ji P."/>
            <person name="Sakyi L.B."/>
            <person name="Cui X."/>
            <person name="Yuan T."/>
            <person name="Jiang B."/>
            <person name="Yang W."/>
            <person name="Lam T.T.-Y."/>
            <person name="Chang Q."/>
            <person name="Ding S."/>
            <person name="Wang X."/>
            <person name="Zhu J."/>
            <person name="Ruan X."/>
            <person name="Zhao L."/>
            <person name="Wei J."/>
            <person name="Que T."/>
            <person name="Du C."/>
            <person name="Cheng J."/>
            <person name="Dai P."/>
            <person name="Han X."/>
            <person name="Huang E."/>
            <person name="Gao Y."/>
            <person name="Liu J."/>
            <person name="Shao H."/>
            <person name="Ye R."/>
            <person name="Li L."/>
            <person name="Wei W."/>
            <person name="Wang X."/>
            <person name="Wang C."/>
            <person name="Yang T."/>
            <person name="Huo Q."/>
            <person name="Li W."/>
            <person name="Guo W."/>
            <person name="Chen H."/>
            <person name="Zhou L."/>
            <person name="Ni X."/>
            <person name="Tian J."/>
            <person name="Zhou Y."/>
            <person name="Sheng Y."/>
            <person name="Liu T."/>
            <person name="Pan Y."/>
            <person name="Xia L."/>
            <person name="Li J."/>
            <person name="Zhao F."/>
            <person name="Cao W."/>
        </authorList>
    </citation>
    <scope>NUCLEOTIDE SEQUENCE</scope>
    <source>
        <strain evidence="1">Dsil-2018</strain>
    </source>
</reference>
<evidence type="ECO:0000313" key="2">
    <source>
        <dbReference type="Proteomes" id="UP000821865"/>
    </source>
</evidence>
<protein>
    <submittedName>
        <fullName evidence="1">Uncharacterized protein</fullName>
    </submittedName>
</protein>
<proteinExistence type="predicted"/>
<sequence length="216" mass="24015">MQVGSWPEEITRRVRVDIQPLRLPDTYKLAKTLGPCAAQELFLASALPQEDAVIYASAEMVFLHPVENLWGILAAMGALHVTAMAPETESAVRIWYEVMRKQPPALPFGMTSGLVLMNLTRMRELGLERRLMELDHEIAAPTRPRDMLSSLFTGRPEALRTFSCCWHFHSGHCNGSALCIDGPVAAVRGSQQVPAFTALRDAMRQVAPNLRALFSF</sequence>
<organism evidence="1 2">
    <name type="scientific">Dermacentor silvarum</name>
    <name type="common">Tick</name>
    <dbReference type="NCBI Taxonomy" id="543639"/>
    <lineage>
        <taxon>Eukaryota</taxon>
        <taxon>Metazoa</taxon>
        <taxon>Ecdysozoa</taxon>
        <taxon>Arthropoda</taxon>
        <taxon>Chelicerata</taxon>
        <taxon>Arachnida</taxon>
        <taxon>Acari</taxon>
        <taxon>Parasitiformes</taxon>
        <taxon>Ixodida</taxon>
        <taxon>Ixodoidea</taxon>
        <taxon>Ixodidae</taxon>
        <taxon>Rhipicephalinae</taxon>
        <taxon>Dermacentor</taxon>
    </lineage>
</organism>
<dbReference type="EMBL" id="CM023473">
    <property type="protein sequence ID" value="KAH7953910.1"/>
    <property type="molecule type" value="Genomic_DNA"/>
</dbReference>
<dbReference type="Proteomes" id="UP000821865">
    <property type="component" value="Chromosome 4"/>
</dbReference>
<name>A0ACB8CXL7_DERSI</name>
<evidence type="ECO:0000313" key="1">
    <source>
        <dbReference type="EMBL" id="KAH7953910.1"/>
    </source>
</evidence>
<comment type="caution">
    <text evidence="1">The sequence shown here is derived from an EMBL/GenBank/DDBJ whole genome shotgun (WGS) entry which is preliminary data.</text>
</comment>
<gene>
    <name evidence="1" type="ORF">HPB49_014144</name>
</gene>
<keyword evidence="2" id="KW-1185">Reference proteome</keyword>